<dbReference type="PANTHER" id="PTHR30560:SF3">
    <property type="entry name" value="TRIGGER FACTOR-LIKE PROTEIN TIG, CHLOROPLASTIC"/>
    <property type="match status" value="1"/>
</dbReference>
<evidence type="ECO:0000259" key="16">
    <source>
        <dbReference type="PROSITE" id="PS50059"/>
    </source>
</evidence>
<evidence type="ECO:0000256" key="13">
    <source>
        <dbReference type="PROSITE-ProRule" id="PRU00277"/>
    </source>
</evidence>
<comment type="subcellular location">
    <subcellularLocation>
        <location evidence="12">Cytoplasm</location>
    </subcellularLocation>
    <text evidence="12">About half TF is bound to the ribosome near the polypeptide exit tunnel while the other half is free in the cytoplasm.</text>
</comment>
<dbReference type="InterPro" id="IPR001179">
    <property type="entry name" value="PPIase_FKBP_dom"/>
</dbReference>
<dbReference type="InterPro" id="IPR027304">
    <property type="entry name" value="Trigger_fact/SurA_dom_sf"/>
</dbReference>
<feature type="coiled-coil region" evidence="15">
    <location>
        <begin position="361"/>
        <end position="395"/>
    </location>
</feature>
<dbReference type="Proteomes" id="UP000309676">
    <property type="component" value="Unassembled WGS sequence"/>
</dbReference>
<sequence length="429" mass="48459">MKASWEKLESNVGVLTIEVEAEQVNEAINKAFKKVANRVNVPGFRKGKVPRQIFEAKFGVESLYQDAIDIILPEAYTYALQETGIEPIDRPEVDIEKFAKNEPMKLTAKVQVKPEVQLGEYKGLEVEAKSDDVTDEEIDAELNRLQQRHAEIVPVEEGVAQNGDIAVIDFEGFADGVPFEGGKGEKHSLELGSGSFIPGFEEGVVGMAKGEEKEVQVTFPEDYHAENLKGQAATFKVKLQDLKRKNLPELDDEFAKDVSEFETLEEFKKDLSDKIKARKEREFRIHQEQSVVDQASDNATVDVPAVMVETELNNMVKEFESRLRTQGMTLELYFQFTNTSEDALREQMLPDAQKRVRNNLVLEAIAKAEGLEASDEDLEKELERMAEQFQRSVEEIRGILSANGRIDDIREELSIKRAVDFLVDNSKTK</sequence>
<evidence type="ECO:0000256" key="5">
    <source>
        <dbReference type="ARBA" id="ARBA00022618"/>
    </source>
</evidence>
<dbReference type="GO" id="GO:0051083">
    <property type="term" value="P:'de novo' cotranslational protein folding"/>
    <property type="evidence" value="ECO:0007669"/>
    <property type="project" value="TreeGrafter"/>
</dbReference>
<dbReference type="SUPFAM" id="SSF102735">
    <property type="entry name" value="Trigger factor ribosome-binding domain"/>
    <property type="match status" value="1"/>
</dbReference>
<dbReference type="Pfam" id="PF00254">
    <property type="entry name" value="FKBP_C"/>
    <property type="match status" value="1"/>
</dbReference>
<dbReference type="GO" id="GO:0043335">
    <property type="term" value="P:protein unfolding"/>
    <property type="evidence" value="ECO:0007669"/>
    <property type="project" value="TreeGrafter"/>
</dbReference>
<comment type="catalytic activity">
    <reaction evidence="1 12 13">
        <text>[protein]-peptidylproline (omega=180) = [protein]-peptidylproline (omega=0)</text>
        <dbReference type="Rhea" id="RHEA:16237"/>
        <dbReference type="Rhea" id="RHEA-COMP:10747"/>
        <dbReference type="Rhea" id="RHEA-COMP:10748"/>
        <dbReference type="ChEBI" id="CHEBI:83833"/>
        <dbReference type="ChEBI" id="CHEBI:83834"/>
        <dbReference type="EC" id="5.2.1.8"/>
    </reaction>
</comment>
<evidence type="ECO:0000256" key="14">
    <source>
        <dbReference type="RuleBase" id="RU003914"/>
    </source>
</evidence>
<dbReference type="SUPFAM" id="SSF109998">
    <property type="entry name" value="Triger factor/SurA peptide-binding domain-like"/>
    <property type="match status" value="1"/>
</dbReference>
<comment type="similarity">
    <text evidence="2 12 14">Belongs to the FKBP-type PPIase family. Tig subfamily.</text>
</comment>
<evidence type="ECO:0000256" key="8">
    <source>
        <dbReference type="ARBA" id="ARBA00023235"/>
    </source>
</evidence>
<reference evidence="17 18" key="1">
    <citation type="submission" date="2019-05" db="EMBL/GenBank/DDBJ databases">
        <authorList>
            <person name="Narsing Rao M.P."/>
            <person name="Li W.J."/>
        </authorList>
    </citation>
    <scope>NUCLEOTIDE SEQUENCE [LARGE SCALE GENOMIC DNA]</scope>
    <source>
        <strain evidence="17 18">SYSU_K30003</strain>
    </source>
</reference>
<evidence type="ECO:0000256" key="2">
    <source>
        <dbReference type="ARBA" id="ARBA00005464"/>
    </source>
</evidence>
<dbReference type="FunFam" id="3.10.50.40:FF:000001">
    <property type="entry name" value="Trigger factor"/>
    <property type="match status" value="1"/>
</dbReference>
<dbReference type="Gene3D" id="3.30.70.1050">
    <property type="entry name" value="Trigger factor ribosome-binding domain"/>
    <property type="match status" value="1"/>
</dbReference>
<dbReference type="InterPro" id="IPR036611">
    <property type="entry name" value="Trigger_fac_ribosome-bd_sf"/>
</dbReference>
<dbReference type="RefSeq" id="WP_138192811.1">
    <property type="nucleotide sequence ID" value="NZ_VCIW01000002.1"/>
</dbReference>
<dbReference type="GO" id="GO:0015031">
    <property type="term" value="P:protein transport"/>
    <property type="evidence" value="ECO:0007669"/>
    <property type="project" value="UniProtKB-UniRule"/>
</dbReference>
<keyword evidence="5 12" id="KW-0132">Cell division</keyword>
<evidence type="ECO:0000256" key="11">
    <source>
        <dbReference type="ARBA" id="ARBA00029986"/>
    </source>
</evidence>
<dbReference type="GO" id="GO:0051301">
    <property type="term" value="P:cell division"/>
    <property type="evidence" value="ECO:0007669"/>
    <property type="project" value="UniProtKB-KW"/>
</dbReference>
<dbReference type="InterPro" id="IPR046357">
    <property type="entry name" value="PPIase_dom_sf"/>
</dbReference>
<evidence type="ECO:0000256" key="7">
    <source>
        <dbReference type="ARBA" id="ARBA00023186"/>
    </source>
</evidence>
<dbReference type="HAMAP" id="MF_00303">
    <property type="entry name" value="Trigger_factor_Tig"/>
    <property type="match status" value="1"/>
</dbReference>
<dbReference type="InterPro" id="IPR005215">
    <property type="entry name" value="Trig_fac"/>
</dbReference>
<feature type="domain" description="PPIase FKBP-type" evidence="16">
    <location>
        <begin position="163"/>
        <end position="243"/>
    </location>
</feature>
<accession>A0A5R9GKH7</accession>
<proteinExistence type="inferred from homology"/>
<dbReference type="GO" id="GO:0043022">
    <property type="term" value="F:ribosome binding"/>
    <property type="evidence" value="ECO:0007669"/>
    <property type="project" value="TreeGrafter"/>
</dbReference>
<dbReference type="Pfam" id="PF05698">
    <property type="entry name" value="Trigger_C"/>
    <property type="match status" value="1"/>
</dbReference>
<protein>
    <recommendedName>
        <fullName evidence="4 12">Trigger factor</fullName>
        <shortName evidence="12">TF</shortName>
        <ecNumber evidence="3 12">5.2.1.8</ecNumber>
    </recommendedName>
    <alternativeName>
        <fullName evidence="11 12">PPIase</fullName>
    </alternativeName>
</protein>
<dbReference type="GO" id="GO:0044183">
    <property type="term" value="F:protein folding chaperone"/>
    <property type="evidence" value="ECO:0007669"/>
    <property type="project" value="TreeGrafter"/>
</dbReference>
<dbReference type="GO" id="GO:0005737">
    <property type="term" value="C:cytoplasm"/>
    <property type="evidence" value="ECO:0007669"/>
    <property type="project" value="UniProtKB-SubCell"/>
</dbReference>
<dbReference type="PIRSF" id="PIRSF003095">
    <property type="entry name" value="Trigger_factor"/>
    <property type="match status" value="1"/>
</dbReference>
<evidence type="ECO:0000256" key="9">
    <source>
        <dbReference type="ARBA" id="ARBA00023306"/>
    </source>
</evidence>
<organism evidence="17 18">
    <name type="scientific">Paenibacillus antri</name>
    <dbReference type="NCBI Taxonomy" id="2582848"/>
    <lineage>
        <taxon>Bacteria</taxon>
        <taxon>Bacillati</taxon>
        <taxon>Bacillota</taxon>
        <taxon>Bacilli</taxon>
        <taxon>Bacillales</taxon>
        <taxon>Paenibacillaceae</taxon>
        <taxon>Paenibacillus</taxon>
    </lineage>
</organism>
<dbReference type="PROSITE" id="PS50059">
    <property type="entry name" value="FKBP_PPIASE"/>
    <property type="match status" value="1"/>
</dbReference>
<dbReference type="AlphaFoldDB" id="A0A5R9GKH7"/>
<evidence type="ECO:0000256" key="12">
    <source>
        <dbReference type="HAMAP-Rule" id="MF_00303"/>
    </source>
</evidence>
<evidence type="ECO:0000313" key="18">
    <source>
        <dbReference type="Proteomes" id="UP000309676"/>
    </source>
</evidence>
<dbReference type="EMBL" id="VCIW01000002">
    <property type="protein sequence ID" value="TLS53493.1"/>
    <property type="molecule type" value="Genomic_DNA"/>
</dbReference>
<keyword evidence="9 12" id="KW-0131">Cell cycle</keyword>
<evidence type="ECO:0000256" key="4">
    <source>
        <dbReference type="ARBA" id="ARBA00016902"/>
    </source>
</evidence>
<evidence type="ECO:0000256" key="15">
    <source>
        <dbReference type="SAM" id="Coils"/>
    </source>
</evidence>
<dbReference type="NCBIfam" id="TIGR00115">
    <property type="entry name" value="tig"/>
    <property type="match status" value="1"/>
</dbReference>
<dbReference type="PANTHER" id="PTHR30560">
    <property type="entry name" value="TRIGGER FACTOR CHAPERONE AND PEPTIDYL-PROLYL CIS/TRANS ISOMERASE"/>
    <property type="match status" value="1"/>
</dbReference>
<dbReference type="Gene3D" id="1.10.3120.10">
    <property type="entry name" value="Trigger factor, C-terminal domain"/>
    <property type="match status" value="1"/>
</dbReference>
<dbReference type="InterPro" id="IPR037041">
    <property type="entry name" value="Trigger_fac_C_sf"/>
</dbReference>
<keyword evidence="12" id="KW-0963">Cytoplasm</keyword>
<evidence type="ECO:0000256" key="10">
    <source>
        <dbReference type="ARBA" id="ARBA00024849"/>
    </source>
</evidence>
<comment type="domain">
    <text evidence="12">Consists of 3 domains; the N-terminus binds the ribosome, the middle domain has PPIase activity, while the C-terminus has intrinsic chaperone activity on its own.</text>
</comment>
<dbReference type="GO" id="GO:0003755">
    <property type="term" value="F:peptidyl-prolyl cis-trans isomerase activity"/>
    <property type="evidence" value="ECO:0007669"/>
    <property type="project" value="UniProtKB-UniRule"/>
</dbReference>
<dbReference type="SUPFAM" id="SSF54534">
    <property type="entry name" value="FKBP-like"/>
    <property type="match status" value="1"/>
</dbReference>
<keyword evidence="8 12" id="KW-0413">Isomerase</keyword>
<keyword evidence="15" id="KW-0175">Coiled coil</keyword>
<dbReference type="EC" id="5.2.1.8" evidence="3 12"/>
<dbReference type="OrthoDB" id="9767721at2"/>
<evidence type="ECO:0000256" key="1">
    <source>
        <dbReference type="ARBA" id="ARBA00000971"/>
    </source>
</evidence>
<comment type="function">
    <text evidence="10 12">Involved in protein export. Acts as a chaperone by maintaining the newly synthesized protein in an open conformation. Functions as a peptidyl-prolyl cis-trans isomerase.</text>
</comment>
<comment type="caution">
    <text evidence="17">The sequence shown here is derived from an EMBL/GenBank/DDBJ whole genome shotgun (WGS) entry which is preliminary data.</text>
</comment>
<evidence type="ECO:0000256" key="6">
    <source>
        <dbReference type="ARBA" id="ARBA00023110"/>
    </source>
</evidence>
<keyword evidence="18" id="KW-1185">Reference proteome</keyword>
<dbReference type="Gene3D" id="3.10.50.40">
    <property type="match status" value="1"/>
</dbReference>
<dbReference type="Pfam" id="PF05697">
    <property type="entry name" value="Trigger_N"/>
    <property type="match status" value="1"/>
</dbReference>
<evidence type="ECO:0000313" key="17">
    <source>
        <dbReference type="EMBL" id="TLS53493.1"/>
    </source>
</evidence>
<dbReference type="InterPro" id="IPR008881">
    <property type="entry name" value="Trigger_fac_ribosome-bd_bac"/>
</dbReference>
<keyword evidence="6 12" id="KW-0697">Rotamase</keyword>
<name>A0A5R9GKH7_9BACL</name>
<keyword evidence="7 12" id="KW-0143">Chaperone</keyword>
<evidence type="ECO:0000256" key="3">
    <source>
        <dbReference type="ARBA" id="ARBA00013194"/>
    </source>
</evidence>
<gene>
    <name evidence="12" type="primary">tig</name>
    <name evidence="17" type="ORF">FE782_04275</name>
</gene>
<dbReference type="InterPro" id="IPR008880">
    <property type="entry name" value="Trigger_fac_C"/>
</dbReference>